<gene>
    <name evidence="2" type="ORF">FOZ62_006536</name>
</gene>
<dbReference type="EMBL" id="JABANM010020719">
    <property type="protein sequence ID" value="KAF4722380.1"/>
    <property type="molecule type" value="Genomic_DNA"/>
</dbReference>
<feature type="region of interest" description="Disordered" evidence="1">
    <location>
        <begin position="35"/>
        <end position="58"/>
    </location>
</feature>
<evidence type="ECO:0000256" key="1">
    <source>
        <dbReference type="SAM" id="MobiDB-lite"/>
    </source>
</evidence>
<accession>A0A7J6RRM2</accession>
<organism evidence="2 3">
    <name type="scientific">Perkinsus olseni</name>
    <name type="common">Perkinsus atlanticus</name>
    <dbReference type="NCBI Taxonomy" id="32597"/>
    <lineage>
        <taxon>Eukaryota</taxon>
        <taxon>Sar</taxon>
        <taxon>Alveolata</taxon>
        <taxon>Perkinsozoa</taxon>
        <taxon>Perkinsea</taxon>
        <taxon>Perkinsida</taxon>
        <taxon>Perkinsidae</taxon>
        <taxon>Perkinsus</taxon>
    </lineage>
</organism>
<evidence type="ECO:0000313" key="3">
    <source>
        <dbReference type="Proteomes" id="UP000574390"/>
    </source>
</evidence>
<reference evidence="2 3" key="1">
    <citation type="submission" date="2020-04" db="EMBL/GenBank/DDBJ databases">
        <title>Perkinsus olseni comparative genomics.</title>
        <authorList>
            <person name="Bogema D.R."/>
        </authorList>
    </citation>
    <scope>NUCLEOTIDE SEQUENCE [LARGE SCALE GENOMIC DNA]</scope>
    <source>
        <strain evidence="2">ATCC PRA-205</strain>
    </source>
</reference>
<sequence>MLGHASGFTNPQLQQLYGAPPRKVLLTGRGAAVARPAQSQAAPPAPPSGPFPLRNRVPRNWKSTETGCTLLSFCCWFLGGKDIARARATCKMMLAKLEMGEIVEIAKSRGIRVTSVVMNGKEVKPTTAQLLRAMYRLETVYIEETFTTSDWGKKWLRGPLSVDEQNQAVDLRECKVVEMTKNSDEENPVSPLFIEVPDYPGPSEQGMLPLLWSISAYDQTEQWSEAEKELLKNPHRVVTMVVSGVRSGHVREPSIAEGEHLPVRWNSDAV</sequence>
<evidence type="ECO:0000313" key="2">
    <source>
        <dbReference type="EMBL" id="KAF4722380.1"/>
    </source>
</evidence>
<dbReference type="Proteomes" id="UP000574390">
    <property type="component" value="Unassembled WGS sequence"/>
</dbReference>
<proteinExistence type="predicted"/>
<name>A0A7J6RRM2_PEROL</name>
<protein>
    <submittedName>
        <fullName evidence="2">Uncharacterized protein</fullName>
    </submittedName>
</protein>
<comment type="caution">
    <text evidence="2">The sequence shown here is derived from an EMBL/GenBank/DDBJ whole genome shotgun (WGS) entry which is preliminary data.</text>
</comment>
<dbReference type="AlphaFoldDB" id="A0A7J6RRM2"/>